<keyword evidence="3" id="KW-0732">Signal</keyword>
<evidence type="ECO:0000256" key="5">
    <source>
        <dbReference type="ARBA" id="ARBA00023180"/>
    </source>
</evidence>
<evidence type="ECO:0000313" key="6">
    <source>
        <dbReference type="EMBL" id="PWG66135.1"/>
    </source>
</evidence>
<name>A0A2U2NAF2_9BIFI</name>
<proteinExistence type="predicted"/>
<keyword evidence="2" id="KW-0645">Protease</keyword>
<dbReference type="EMBL" id="QFFM01000008">
    <property type="protein sequence ID" value="PWG66135.1"/>
    <property type="molecule type" value="Genomic_DNA"/>
</dbReference>
<evidence type="ECO:0000313" key="7">
    <source>
        <dbReference type="Proteomes" id="UP000245876"/>
    </source>
</evidence>
<dbReference type="AlphaFoldDB" id="A0A2U2NAF2"/>
<dbReference type="Gene3D" id="3.40.50.1820">
    <property type="entry name" value="alpha/beta hydrolase"/>
    <property type="match status" value="1"/>
</dbReference>
<keyword evidence="1" id="KW-0121">Carboxypeptidase</keyword>
<gene>
    <name evidence="6" type="ORF">DF196_04810</name>
</gene>
<dbReference type="PANTHER" id="PTHR11802">
    <property type="entry name" value="SERINE PROTEASE FAMILY S10 SERINE CARBOXYPEPTIDASE"/>
    <property type="match status" value="1"/>
</dbReference>
<dbReference type="SUPFAM" id="SSF53474">
    <property type="entry name" value="alpha/beta-Hydrolases"/>
    <property type="match status" value="1"/>
</dbReference>
<keyword evidence="5" id="KW-0325">Glycoprotein</keyword>
<comment type="caution">
    <text evidence="6">The sequence shown here is derived from an EMBL/GenBank/DDBJ whole genome shotgun (WGS) entry which is preliminary data.</text>
</comment>
<dbReference type="InterPro" id="IPR001563">
    <property type="entry name" value="Peptidase_S10"/>
</dbReference>
<keyword evidence="7" id="KW-1185">Reference proteome</keyword>
<dbReference type="GO" id="GO:0004185">
    <property type="term" value="F:serine-type carboxypeptidase activity"/>
    <property type="evidence" value="ECO:0007669"/>
    <property type="project" value="InterPro"/>
</dbReference>
<evidence type="ECO:0000256" key="2">
    <source>
        <dbReference type="ARBA" id="ARBA00022670"/>
    </source>
</evidence>
<sequence>MGCPVSGVGEESRAVCGCACDAGRATDSAAVAPVTPVPATADATPNAAANVATDPAQNVAPEGFVAHPAPASRALTWTDGQSAINYTATAGHLDIRENDGSPIASLFVISYVADAVSGDATPAGPDRPVTFLFNGGPGSSSVWLNTGGFGPKKAPSMAPLPSGAAPYPIEDNPYTLLRRSDLVFIDAPETGWSTMAPGVPTSRAWGVDQDADVFCRAVVDWIAANGRWNAPKYLFGESYATTRVAVMANMIQNRCIDLNGVVMLSNLLDWAGDQAGSDAGYINLIPSYAAAAAYHKALAGGADAAEANAAVTDELMQRAEDFALGDYAVALVQGDRLPADREREVAELLSALIGVDAGVLLRRHLRLDMEDFRAALRADEGKMIGRFDARFVADNDYVVGSGGADPATNDAATAGVNSAETCAFRAAVREIGYEWNRPYLVLNNMQVEPNWNWMHRAPAVDEPMNCPNTALDLSAAMRRNPLLKVAVMGGKYDLDCPYLSARNDIAHLFLAPRLKANISYGLYATGHMAYVDAAALAAMDADLTAFYRDGRF</sequence>
<reference evidence="6 7" key="1">
    <citation type="journal article" date="2018" name="Int. J. Syst. Evol. Microbiol.">
        <title>Bifidobacterium callitrichidarum sp. nov. from the faeces of the emperor tamarin (Saguinus imperator).</title>
        <authorList>
            <person name="Modesto M."/>
            <person name="Michelini S."/>
            <person name="Sansosti M.C."/>
            <person name="De Filippo C."/>
            <person name="Cavalieri D."/>
            <person name="Qvirist L."/>
            <person name="Andlid T."/>
            <person name="Spiezio C."/>
            <person name="Sandri C."/>
            <person name="Pascarelli S."/>
            <person name="Sgorbati B."/>
            <person name="Mattarelli P."/>
        </authorList>
    </citation>
    <scope>NUCLEOTIDE SEQUENCE [LARGE SCALE GENOMIC DNA]</scope>
    <source>
        <strain evidence="6 7">TRI 5</strain>
    </source>
</reference>
<accession>A0A2U2NAF2</accession>
<dbReference type="Pfam" id="PF00450">
    <property type="entry name" value="Peptidase_S10"/>
    <property type="match status" value="1"/>
</dbReference>
<dbReference type="PANTHER" id="PTHR11802:SF3">
    <property type="entry name" value="RETINOID-INDUCIBLE SERINE CARBOXYPEPTIDASE"/>
    <property type="match status" value="1"/>
</dbReference>
<dbReference type="Proteomes" id="UP000245876">
    <property type="component" value="Unassembled WGS sequence"/>
</dbReference>
<evidence type="ECO:0000256" key="4">
    <source>
        <dbReference type="ARBA" id="ARBA00022801"/>
    </source>
</evidence>
<dbReference type="InterPro" id="IPR029058">
    <property type="entry name" value="AB_hydrolase_fold"/>
</dbReference>
<protein>
    <submittedName>
        <fullName evidence="6">Peptidase S10</fullName>
    </submittedName>
</protein>
<organism evidence="6 7">
    <name type="scientific">Bifidobacterium callitrichidarum</name>
    <dbReference type="NCBI Taxonomy" id="2052941"/>
    <lineage>
        <taxon>Bacteria</taxon>
        <taxon>Bacillati</taxon>
        <taxon>Actinomycetota</taxon>
        <taxon>Actinomycetes</taxon>
        <taxon>Bifidobacteriales</taxon>
        <taxon>Bifidobacteriaceae</taxon>
        <taxon>Bifidobacterium</taxon>
    </lineage>
</organism>
<dbReference type="GO" id="GO:0006508">
    <property type="term" value="P:proteolysis"/>
    <property type="evidence" value="ECO:0007669"/>
    <property type="project" value="UniProtKB-KW"/>
</dbReference>
<keyword evidence="4" id="KW-0378">Hydrolase</keyword>
<evidence type="ECO:0000256" key="1">
    <source>
        <dbReference type="ARBA" id="ARBA00022645"/>
    </source>
</evidence>
<evidence type="ECO:0000256" key="3">
    <source>
        <dbReference type="ARBA" id="ARBA00022729"/>
    </source>
</evidence>